<dbReference type="OMA" id="NPAKRTF"/>
<dbReference type="PANTHER" id="PTHR11265">
    <property type="entry name" value="S-ADENOSYL-METHYLTRANSFERASE MRAW"/>
    <property type="match status" value="1"/>
</dbReference>
<comment type="similarity">
    <text evidence="1">Belongs to the methyltransferase superfamily. RsmH family.</text>
</comment>
<sequence>MAASASLKATSSFGIKFAVFCPKQSFGQPNRLTCSFSTFNKKNGGGGGNVGGKNQKAKSRKKSCVIAASSKAVADELLREKLKRRTRSEKEFDIDRVIQYGDVGSHVPVMLGEVLEVFLQSAHFAGLRSFVDCTVGAAGHSVAIIESHPELKMYVGMDVDPAAHERARTRIKAVLNDVSSTRSSDLRTYTVLKNFRFIKPVLAELDDECLAAGVDGILMDLGMSSMQVDNAQRGFSVIGDGPLDMRMDPQASLKAEDILNSWPHTEVGRILRDYGEESNWHSLQKKIVKARESGGLHTTSELVDLIRGSTARAKGGRQGWIKTATRVFQALRIAVNDEFKALEDALHACFDCLSPGGRLAVISFHSLEDRIVKQTFLNVISKNREENQLTLEAGVREGRNRKNPGGEKEAWVKQMVQGQHGAILTKRPITPTEEEEEVNRRSRSAKLRVIQKL</sequence>
<keyword evidence="3" id="KW-0808">Transferase</keyword>
<evidence type="ECO:0000256" key="2">
    <source>
        <dbReference type="ARBA" id="ARBA00022603"/>
    </source>
</evidence>
<dbReference type="InterPro" id="IPR029063">
    <property type="entry name" value="SAM-dependent_MTases_sf"/>
</dbReference>
<keyword evidence="2" id="KW-0489">Methyltransferase</keyword>
<keyword evidence="6" id="KW-1185">Reference proteome</keyword>
<dbReference type="SUPFAM" id="SSF81799">
    <property type="entry name" value="Putative methyltransferase TM0872, insert domain"/>
    <property type="match status" value="1"/>
</dbReference>
<dbReference type="InterPro" id="IPR002903">
    <property type="entry name" value="RsmH"/>
</dbReference>
<keyword evidence="4" id="KW-0949">S-adenosyl-L-methionine</keyword>
<name>A0A7N0RCQ7_KALFE</name>
<dbReference type="Gene3D" id="3.40.50.150">
    <property type="entry name" value="Vaccinia Virus protein VP39"/>
    <property type="match status" value="1"/>
</dbReference>
<evidence type="ECO:0000256" key="3">
    <source>
        <dbReference type="ARBA" id="ARBA00022679"/>
    </source>
</evidence>
<evidence type="ECO:0000313" key="5">
    <source>
        <dbReference type="EnsemblPlants" id="Kaladp0008s0406.1.v1.1"/>
    </source>
</evidence>
<dbReference type="InterPro" id="IPR023397">
    <property type="entry name" value="SAM-dep_MeTrfase_MraW_recog"/>
</dbReference>
<accession>A0A7N0RCQ7</accession>
<dbReference type="AlphaFoldDB" id="A0A7N0RCQ7"/>
<organism evidence="5 6">
    <name type="scientific">Kalanchoe fedtschenkoi</name>
    <name type="common">Lavender scallops</name>
    <name type="synonym">South American air plant</name>
    <dbReference type="NCBI Taxonomy" id="63787"/>
    <lineage>
        <taxon>Eukaryota</taxon>
        <taxon>Viridiplantae</taxon>
        <taxon>Streptophyta</taxon>
        <taxon>Embryophyta</taxon>
        <taxon>Tracheophyta</taxon>
        <taxon>Spermatophyta</taxon>
        <taxon>Magnoliopsida</taxon>
        <taxon>eudicotyledons</taxon>
        <taxon>Gunneridae</taxon>
        <taxon>Pentapetalae</taxon>
        <taxon>Saxifragales</taxon>
        <taxon>Crassulaceae</taxon>
        <taxon>Kalanchoe</taxon>
    </lineage>
</organism>
<proteinExistence type="inferred from homology"/>
<protein>
    <submittedName>
        <fullName evidence="5">Uncharacterized protein</fullName>
    </submittedName>
</protein>
<dbReference type="Gene3D" id="1.10.150.170">
    <property type="entry name" value="Putative methyltransferase TM0872, insert domain"/>
    <property type="match status" value="1"/>
</dbReference>
<dbReference type="Proteomes" id="UP000594263">
    <property type="component" value="Unplaced"/>
</dbReference>
<dbReference type="GO" id="GO:0071424">
    <property type="term" value="F:rRNA (cytosine-N4-)-methyltransferase activity"/>
    <property type="evidence" value="ECO:0007669"/>
    <property type="project" value="TreeGrafter"/>
</dbReference>
<evidence type="ECO:0000256" key="1">
    <source>
        <dbReference type="ARBA" id="ARBA00010396"/>
    </source>
</evidence>
<dbReference type="GO" id="GO:0070475">
    <property type="term" value="P:rRNA base methylation"/>
    <property type="evidence" value="ECO:0007669"/>
    <property type="project" value="TreeGrafter"/>
</dbReference>
<evidence type="ECO:0000256" key="4">
    <source>
        <dbReference type="ARBA" id="ARBA00022691"/>
    </source>
</evidence>
<dbReference type="Pfam" id="PF01795">
    <property type="entry name" value="Methyltransf_5"/>
    <property type="match status" value="1"/>
</dbReference>
<dbReference type="HAMAP" id="MF_01007">
    <property type="entry name" value="16SrRNA_methyltr_H"/>
    <property type="match status" value="1"/>
</dbReference>
<dbReference type="EnsemblPlants" id="Kaladp0008s0406.1.v1.1">
    <property type="protein sequence ID" value="Kaladp0008s0406.1.v1.1"/>
    <property type="gene ID" value="Kaladp0008s0406.v1.1"/>
</dbReference>
<dbReference type="SUPFAM" id="SSF53335">
    <property type="entry name" value="S-adenosyl-L-methionine-dependent methyltransferases"/>
    <property type="match status" value="1"/>
</dbReference>
<dbReference type="PANTHER" id="PTHR11265:SF0">
    <property type="entry name" value="12S RRNA N4-METHYLCYTIDINE METHYLTRANSFERASE"/>
    <property type="match status" value="1"/>
</dbReference>
<dbReference type="NCBIfam" id="TIGR00006">
    <property type="entry name" value="16S rRNA (cytosine(1402)-N(4))-methyltransferase RsmH"/>
    <property type="match status" value="1"/>
</dbReference>
<evidence type="ECO:0000313" key="6">
    <source>
        <dbReference type="Proteomes" id="UP000594263"/>
    </source>
</evidence>
<dbReference type="Gramene" id="Kaladp0008s0406.1.v1.1">
    <property type="protein sequence ID" value="Kaladp0008s0406.1.v1.1"/>
    <property type="gene ID" value="Kaladp0008s0406.v1.1"/>
</dbReference>
<dbReference type="FunFam" id="1.10.150.170:FF:000004">
    <property type="entry name" value="Ribosomal RNA small subunit methyltransferase H"/>
    <property type="match status" value="1"/>
</dbReference>
<reference evidence="5" key="1">
    <citation type="submission" date="2021-01" db="UniProtKB">
        <authorList>
            <consortium name="EnsemblPlants"/>
        </authorList>
    </citation>
    <scope>IDENTIFICATION</scope>
</reference>